<dbReference type="RefSeq" id="WP_007137200.1">
    <property type="nucleotide sequence ID" value="NZ_AHKF01000014.1"/>
</dbReference>
<dbReference type="InterPro" id="IPR011249">
    <property type="entry name" value="Metalloenz_LuxS/M16"/>
</dbReference>
<dbReference type="Pfam" id="PF05193">
    <property type="entry name" value="Peptidase_M16_C"/>
    <property type="match status" value="2"/>
</dbReference>
<dbReference type="EMBL" id="AHKF01000014">
    <property type="protein sequence ID" value="EIA09605.1"/>
    <property type="molecule type" value="Genomic_DNA"/>
</dbReference>
<dbReference type="PANTHER" id="PTHR11851:SF49">
    <property type="entry name" value="MITOCHONDRIAL-PROCESSING PEPTIDASE SUBUNIT ALPHA"/>
    <property type="match status" value="1"/>
</dbReference>
<name>H7FPC5_FLAFP</name>
<dbReference type="InterPro" id="IPR050361">
    <property type="entry name" value="MPP/UQCRC_Complex"/>
</dbReference>
<keyword evidence="6" id="KW-1185">Reference proteome</keyword>
<keyword evidence="5" id="KW-0378">Hydrolase</keyword>
<proteinExistence type="inferred from homology"/>
<feature type="domain" description="Peptidase M16 C-terminal" evidence="4">
    <location>
        <begin position="198"/>
        <end position="373"/>
    </location>
</feature>
<keyword evidence="2" id="KW-0732">Signal</keyword>
<feature type="domain" description="Peptidase M16 C-terminal" evidence="4">
    <location>
        <begin position="651"/>
        <end position="829"/>
    </location>
</feature>
<reference evidence="5 6" key="1">
    <citation type="journal article" date="2014" name="Acta Crystallogr. D">
        <title>Structure-based characterization and antifreeze properties of a hyperactive ice-binding protein from the Antarctic bacterium Flavobacterium frigoris PS1.</title>
        <authorList>
            <person name="Do H."/>
            <person name="Kim S.J."/>
            <person name="Kim H.J."/>
            <person name="Lee J.H."/>
        </authorList>
    </citation>
    <scope>NUCLEOTIDE SEQUENCE [LARGE SCALE GENOMIC DNA]</scope>
    <source>
        <strain evidence="5 6">PS1</strain>
    </source>
</reference>
<dbReference type="GO" id="GO:0006508">
    <property type="term" value="P:proteolysis"/>
    <property type="evidence" value="ECO:0007669"/>
    <property type="project" value="UniProtKB-KW"/>
</dbReference>
<dbReference type="Pfam" id="PF00675">
    <property type="entry name" value="Peptidase_M16"/>
    <property type="match status" value="2"/>
</dbReference>
<dbReference type="PATRIC" id="fig|1086011.3.peg.1002"/>
<dbReference type="GO" id="GO:0046872">
    <property type="term" value="F:metal ion binding"/>
    <property type="evidence" value="ECO:0007669"/>
    <property type="project" value="InterPro"/>
</dbReference>
<dbReference type="OrthoDB" id="9811314at2"/>
<sequence length="903" mass="102022">MKKHFLAITLLGLVICNGFAQGPKISSNVEGIKEYSLANGLKILLIPDAAQSNVVVNIVYNVGSRHEGYGETGMAHLLEHMLFKRSSKFIEIKKAIADKGAMANGTTWYDRTNYYEVLPATDENLKWALEMESDRMVTSAILQSDLDTEFSVVRNEFEIGENDPSRVLNERILSAAYVWHNYGNSTIGSKEDIERVKAPTLKKFYKKYYQPNNATLIVGGKFDEKKTLAWISQYFAAIPKSTTVIENTYTVEPSQDGERFVELKRNGDLQYVAMAYHTPSFSDKEYAANNALLSILTNNPSGALYKALIDSKLATSVYGYSQTLRDPGFSYFQCEISKDKDITAVESTFLKTMDEVSQMTFTEEDLSRAKNELLKQFENTYNNTINLTIALTEDIGAGDWRLFFIDRDNIEKLTVADIQNVAKKYYLKSNRTWGRFIPETSPERAKVNEIQDVAAIVAGYKGKAKEENITTFETSVANILKSTDVGTLASGGKYAFLEKPSKGDKIESRFLLRMGEEKSLEGKNMIANLTARMLKLGTKNRSKQEINDQLDKYKTSLNFQGNVDGLYVGLSTDKTNLKDALSMLEDILRNPIFDASEFEKMKLEMKSELEVNRNDPQSLVSEAVEKQTSLYPKSHPYYSATINEKITELNTITLDDLKKYYNDFYNGSNASIVFVGGIDTKVIKPIIEKTFDNWDGKYGYTRIPTQYFDSKAFNSIIQVNDKTNAVVFGKINLNIGETDSDFPAVDMANELLGGGAFLSSRIPQRLREAEGMSYGAGSFVSGNAIDKTGNWNVYAFFNPLFKEKLDNALKEEIQKAFDKGFTKEEFDTSLKSWLQQRQTTLGIDTYLAFQMREYLDQNKSFKTYSDYEDKVKALDVNKVNTALKKYFDLQKLVLIYAGDFAKK</sequence>
<dbReference type="Proteomes" id="UP000005566">
    <property type="component" value="Unassembled WGS sequence"/>
</dbReference>
<dbReference type="Gene3D" id="3.30.830.10">
    <property type="entry name" value="Metalloenzyme, LuxS/M16 peptidase-like"/>
    <property type="match status" value="4"/>
</dbReference>
<dbReference type="SUPFAM" id="SSF63411">
    <property type="entry name" value="LuxS/MPP-like metallohydrolase"/>
    <property type="match status" value="4"/>
</dbReference>
<dbReference type="eggNOG" id="COG0612">
    <property type="taxonomic scope" value="Bacteria"/>
</dbReference>
<evidence type="ECO:0000313" key="5">
    <source>
        <dbReference type="EMBL" id="EIA09605.1"/>
    </source>
</evidence>
<evidence type="ECO:0000259" key="4">
    <source>
        <dbReference type="Pfam" id="PF05193"/>
    </source>
</evidence>
<dbReference type="AlphaFoldDB" id="H7FPC5"/>
<evidence type="ECO:0000313" key="6">
    <source>
        <dbReference type="Proteomes" id="UP000005566"/>
    </source>
</evidence>
<evidence type="ECO:0000256" key="2">
    <source>
        <dbReference type="SAM" id="SignalP"/>
    </source>
</evidence>
<dbReference type="InterPro" id="IPR007863">
    <property type="entry name" value="Peptidase_M16_C"/>
</dbReference>
<dbReference type="InterPro" id="IPR011765">
    <property type="entry name" value="Pept_M16_N"/>
</dbReference>
<keyword evidence="5" id="KW-0645">Protease</keyword>
<feature type="domain" description="Peptidase M16 N-terminal" evidence="3">
    <location>
        <begin position="526"/>
        <end position="628"/>
    </location>
</feature>
<dbReference type="GO" id="GO:0008233">
    <property type="term" value="F:peptidase activity"/>
    <property type="evidence" value="ECO:0007669"/>
    <property type="project" value="UniProtKB-KW"/>
</dbReference>
<accession>H7FPC5</accession>
<protein>
    <submittedName>
        <fullName evidence="5">Zinc protease</fullName>
        <ecNumber evidence="5">3.4.-.-</ecNumber>
    </submittedName>
</protein>
<evidence type="ECO:0000256" key="1">
    <source>
        <dbReference type="ARBA" id="ARBA00007261"/>
    </source>
</evidence>
<comment type="similarity">
    <text evidence="1">Belongs to the peptidase M16 family.</text>
</comment>
<dbReference type="STRING" id="1086011.HJ01_01023"/>
<dbReference type="EC" id="3.4.-.-" evidence="5"/>
<comment type="caution">
    <text evidence="5">The sequence shown here is derived from an EMBL/GenBank/DDBJ whole genome shotgun (WGS) entry which is preliminary data.</text>
</comment>
<organism evidence="5 6">
    <name type="scientific">Flavobacterium frigoris (strain PS1)</name>
    <dbReference type="NCBI Taxonomy" id="1086011"/>
    <lineage>
        <taxon>Bacteria</taxon>
        <taxon>Pseudomonadati</taxon>
        <taxon>Bacteroidota</taxon>
        <taxon>Flavobacteriia</taxon>
        <taxon>Flavobacteriales</taxon>
        <taxon>Flavobacteriaceae</taxon>
        <taxon>Flavobacterium</taxon>
    </lineage>
</organism>
<dbReference type="PANTHER" id="PTHR11851">
    <property type="entry name" value="METALLOPROTEASE"/>
    <property type="match status" value="1"/>
</dbReference>
<feature type="chain" id="PRO_5003609570" evidence="2">
    <location>
        <begin position="21"/>
        <end position="903"/>
    </location>
</feature>
<evidence type="ECO:0000259" key="3">
    <source>
        <dbReference type="Pfam" id="PF00675"/>
    </source>
</evidence>
<feature type="domain" description="Peptidase M16 N-terminal" evidence="3">
    <location>
        <begin position="44"/>
        <end position="188"/>
    </location>
</feature>
<gene>
    <name evidence="5" type="ORF">HJ01_01023</name>
</gene>
<feature type="signal peptide" evidence="2">
    <location>
        <begin position="1"/>
        <end position="20"/>
    </location>
</feature>